<proteinExistence type="predicted"/>
<evidence type="ECO:0000256" key="2">
    <source>
        <dbReference type="SAM" id="Phobius"/>
    </source>
</evidence>
<keyword evidence="2" id="KW-0472">Membrane</keyword>
<reference evidence="3 4" key="1">
    <citation type="submission" date="2021-02" db="EMBL/GenBank/DDBJ databases">
        <title>Safari Cat Assemblies.</title>
        <authorList>
            <person name="Bredemeyer K.R."/>
            <person name="Murphy W.J."/>
        </authorList>
    </citation>
    <scope>NUCLEOTIDE SEQUENCE [LARGE SCALE GENOMIC DNA]</scope>
</reference>
<feature type="compositionally biased region" description="Pro residues" evidence="1">
    <location>
        <begin position="106"/>
        <end position="119"/>
    </location>
</feature>
<evidence type="ECO:0000313" key="3">
    <source>
        <dbReference type="Ensembl" id="ENSFCTP00005049311.1"/>
    </source>
</evidence>
<reference evidence="3" key="3">
    <citation type="submission" date="2025-09" db="UniProtKB">
        <authorList>
            <consortium name="Ensembl"/>
        </authorList>
    </citation>
    <scope>IDENTIFICATION</scope>
    <source>
        <strain evidence="3">breed Abyssinian</strain>
    </source>
</reference>
<keyword evidence="4" id="KW-1185">Reference proteome</keyword>
<dbReference type="Ensembl" id="ENSFCTT00005068909.1">
    <property type="protein sequence ID" value="ENSFCTP00005049311.1"/>
    <property type="gene ID" value="ENSFCTG00005024142.1"/>
</dbReference>
<reference evidence="3" key="2">
    <citation type="submission" date="2025-08" db="UniProtKB">
        <authorList>
            <consortium name="Ensembl"/>
        </authorList>
    </citation>
    <scope>IDENTIFICATION</scope>
    <source>
        <strain evidence="3">breed Abyssinian</strain>
    </source>
</reference>
<evidence type="ECO:0000256" key="1">
    <source>
        <dbReference type="SAM" id="MobiDB-lite"/>
    </source>
</evidence>
<keyword evidence="2" id="KW-1133">Transmembrane helix</keyword>
<keyword evidence="2" id="KW-0812">Transmembrane</keyword>
<feature type="transmembrane region" description="Helical" evidence="2">
    <location>
        <begin position="311"/>
        <end position="330"/>
    </location>
</feature>
<feature type="compositionally biased region" description="Polar residues" evidence="1">
    <location>
        <begin position="32"/>
        <end position="46"/>
    </location>
</feature>
<dbReference type="PANTHER" id="PTHR15018:SF1">
    <property type="entry name" value="BCL-2-INTERACTING KILLER"/>
    <property type="match status" value="1"/>
</dbReference>
<dbReference type="GeneTree" id="ENSGT00530000064453"/>
<dbReference type="Proteomes" id="UP000823872">
    <property type="component" value="Chromosome B4"/>
</dbReference>
<dbReference type="InterPro" id="IPR024579">
    <property type="entry name" value="Bcl2-int_killer"/>
</dbReference>
<dbReference type="Pfam" id="PF12201">
    <property type="entry name" value="bcl-2I13"/>
    <property type="match status" value="1"/>
</dbReference>
<evidence type="ECO:0008006" key="5">
    <source>
        <dbReference type="Google" id="ProtNLM"/>
    </source>
</evidence>
<sequence length="331" mass="36446">GSWVITPKFSQRIGPRILPGAHCAHRRAGNPRTRQTSLQTAAGRQQTSKHHTCSSSVTTGTRVPGSELLDRRGGPGAGRGGARRFIRSRAGRRPQTIRFPARALRTPPPSPPPPPPPPTRGWSVLSRKGHKRKSPQGLFSKRGIRGPEGLRNLSGAKRPSWTRTQVAQQPSAPWHSVPVHREEMSHAGPLSRNVFLSTFLQEHGPEVLDVPGMTDLVEYYDPGPSPNSNSPDDVAMRLAFIGDEMEVRWMMPRVGELPGMAVYSLAFTYNQTGLRGVLRSLMDGLANLRENIWIWGFLTLRNRVSPNSGRGLALSLLLLVLLLGWGLHLLQ</sequence>
<name>A0ABI7ZQX8_FELCA</name>
<gene>
    <name evidence="3" type="primary">BIK</name>
</gene>
<feature type="compositionally biased region" description="Polar residues" evidence="1">
    <location>
        <begin position="161"/>
        <end position="171"/>
    </location>
</feature>
<dbReference type="PANTHER" id="PTHR15018">
    <property type="entry name" value="BCL-2-INTERACTING KILLER"/>
    <property type="match status" value="1"/>
</dbReference>
<accession>A0ABI7ZQX8</accession>
<feature type="region of interest" description="Disordered" evidence="1">
    <location>
        <begin position="22"/>
        <end position="176"/>
    </location>
</feature>
<feature type="compositionally biased region" description="Basic residues" evidence="1">
    <location>
        <begin position="81"/>
        <end position="92"/>
    </location>
</feature>
<protein>
    <recommendedName>
        <fullName evidence="5">Bcl-2-interacting killer</fullName>
    </recommendedName>
</protein>
<evidence type="ECO:0000313" key="4">
    <source>
        <dbReference type="Proteomes" id="UP000823872"/>
    </source>
</evidence>
<organism evidence="3 4">
    <name type="scientific">Felis catus</name>
    <name type="common">Cat</name>
    <name type="synonym">Felis silvestris catus</name>
    <dbReference type="NCBI Taxonomy" id="9685"/>
    <lineage>
        <taxon>Eukaryota</taxon>
        <taxon>Metazoa</taxon>
        <taxon>Chordata</taxon>
        <taxon>Craniata</taxon>
        <taxon>Vertebrata</taxon>
        <taxon>Euteleostomi</taxon>
        <taxon>Mammalia</taxon>
        <taxon>Eutheria</taxon>
        <taxon>Laurasiatheria</taxon>
        <taxon>Carnivora</taxon>
        <taxon>Feliformia</taxon>
        <taxon>Felidae</taxon>
        <taxon>Felinae</taxon>
        <taxon>Felis</taxon>
    </lineage>
</organism>